<keyword evidence="3" id="KW-1185">Reference proteome</keyword>
<dbReference type="SUPFAM" id="SSF109854">
    <property type="entry name" value="DinB/YfiT-like putative metalloenzymes"/>
    <property type="match status" value="1"/>
</dbReference>
<evidence type="ECO:0000313" key="2">
    <source>
        <dbReference type="EMBL" id="KTD87338.1"/>
    </source>
</evidence>
<dbReference type="Proteomes" id="UP000054709">
    <property type="component" value="Unassembled WGS sequence"/>
</dbReference>
<gene>
    <name evidence="2" type="ORF">UQ64_10950</name>
</gene>
<name>A0A0W1B172_9BACL</name>
<dbReference type="OrthoDB" id="4295522at2"/>
<accession>A0A0W1B172</accession>
<dbReference type="InterPro" id="IPR034660">
    <property type="entry name" value="DinB/YfiT-like"/>
</dbReference>
<proteinExistence type="predicted"/>
<dbReference type="InterPro" id="IPR024775">
    <property type="entry name" value="DinB-like"/>
</dbReference>
<organism evidence="2 3">
    <name type="scientific">Paenibacillus etheri</name>
    <dbReference type="NCBI Taxonomy" id="1306852"/>
    <lineage>
        <taxon>Bacteria</taxon>
        <taxon>Bacillati</taxon>
        <taxon>Bacillota</taxon>
        <taxon>Bacilli</taxon>
        <taxon>Bacillales</taxon>
        <taxon>Paenibacillaceae</taxon>
        <taxon>Paenibacillus</taxon>
    </lineage>
</organism>
<dbReference type="AlphaFoldDB" id="A0A0W1B172"/>
<sequence>MDQIVFKQIEFVRSVTVRAVEELSEEMLDIIPQGFNNNIRWNLGHIYLVQEKFAFHSARELMQLPESFERLFAKGTKPAEWREKSPTLEVLIEMLSEQPKRIQEAMHNRLSEQVTPLTTGSGLTLNSIGEFINFTLYHEGMHFNSIKLLNRFADNSLRDL</sequence>
<evidence type="ECO:0000313" key="3">
    <source>
        <dbReference type="Proteomes" id="UP000054709"/>
    </source>
</evidence>
<protein>
    <recommendedName>
        <fullName evidence="1">DinB-like domain-containing protein</fullName>
    </recommendedName>
</protein>
<feature type="domain" description="DinB-like" evidence="1">
    <location>
        <begin position="8"/>
        <end position="144"/>
    </location>
</feature>
<reference evidence="2 3" key="1">
    <citation type="journal article" date="2015" name="Int. Biodeterior. Biodegradation">
        <title>Physiological and genetic screening methods for the isolation of methyl tert-butyl ether-degrading bacteria for bioremediation purposes.</title>
        <authorList>
            <person name="Guisado I.M."/>
            <person name="Purswani J."/>
            <person name="Gonzalez Lopez J."/>
            <person name="Pozo C."/>
        </authorList>
    </citation>
    <scope>NUCLEOTIDE SEQUENCE [LARGE SCALE GENOMIC DNA]</scope>
    <source>
        <strain evidence="2 3">SH7</strain>
    </source>
</reference>
<comment type="caution">
    <text evidence="2">The sequence shown here is derived from an EMBL/GenBank/DDBJ whole genome shotgun (WGS) entry which is preliminary data.</text>
</comment>
<dbReference type="Pfam" id="PF12867">
    <property type="entry name" value="DinB_2"/>
    <property type="match status" value="1"/>
</dbReference>
<dbReference type="EMBL" id="LCZJ02000018">
    <property type="protein sequence ID" value="KTD87338.1"/>
    <property type="molecule type" value="Genomic_DNA"/>
</dbReference>
<evidence type="ECO:0000259" key="1">
    <source>
        <dbReference type="Pfam" id="PF12867"/>
    </source>
</evidence>
<dbReference type="Gene3D" id="1.20.120.450">
    <property type="entry name" value="dinb family like domain"/>
    <property type="match status" value="1"/>
</dbReference>